<feature type="non-terminal residue" evidence="4">
    <location>
        <position position="1"/>
    </location>
</feature>
<evidence type="ECO:0000313" key="5">
    <source>
        <dbReference type="Proteomes" id="UP000054097"/>
    </source>
</evidence>
<sequence length="143" mass="16345">NLQAGIKRACLIYYLLAWWDNEAHLKYSENMRLASQFTELTHAHFLFDIGFTANAASLLCTPLITAEPALVQKVFHALSISTDADPSVLILRYARMAKPELKPQEVLFSYVDALAKINFMEAWSYQRTFQDAQRVEILGVIYE</sequence>
<proteinExistence type="predicted"/>
<dbReference type="EMBL" id="KN824320">
    <property type="protein sequence ID" value="KIM24827.1"/>
    <property type="molecule type" value="Genomic_DNA"/>
</dbReference>
<accession>A0A0C2X6A3</accession>
<feature type="domain" description="ELYS-like" evidence="3">
    <location>
        <begin position="6"/>
        <end position="138"/>
    </location>
</feature>
<name>A0A0C2X6A3_SERVB</name>
<evidence type="ECO:0000259" key="3">
    <source>
        <dbReference type="Pfam" id="PF13934"/>
    </source>
</evidence>
<dbReference type="OrthoDB" id="20729at2759"/>
<dbReference type="Proteomes" id="UP000054097">
    <property type="component" value="Unassembled WGS sequence"/>
</dbReference>
<organism evidence="4 5">
    <name type="scientific">Serendipita vermifera MAFF 305830</name>
    <dbReference type="NCBI Taxonomy" id="933852"/>
    <lineage>
        <taxon>Eukaryota</taxon>
        <taxon>Fungi</taxon>
        <taxon>Dikarya</taxon>
        <taxon>Basidiomycota</taxon>
        <taxon>Agaricomycotina</taxon>
        <taxon>Agaricomycetes</taxon>
        <taxon>Sebacinales</taxon>
        <taxon>Serendipitaceae</taxon>
        <taxon>Serendipita</taxon>
    </lineage>
</organism>
<dbReference type="Pfam" id="PF13934">
    <property type="entry name" value="ELYS"/>
    <property type="match status" value="1"/>
</dbReference>
<keyword evidence="2" id="KW-0539">Nucleus</keyword>
<gene>
    <name evidence="4" type="ORF">M408DRAFT_37047</name>
</gene>
<reference evidence="5" key="2">
    <citation type="submission" date="2015-01" db="EMBL/GenBank/DDBJ databases">
        <title>Evolutionary Origins and Diversification of the Mycorrhizal Mutualists.</title>
        <authorList>
            <consortium name="DOE Joint Genome Institute"/>
            <consortium name="Mycorrhizal Genomics Consortium"/>
            <person name="Kohler A."/>
            <person name="Kuo A."/>
            <person name="Nagy L.G."/>
            <person name="Floudas D."/>
            <person name="Copeland A."/>
            <person name="Barry K.W."/>
            <person name="Cichocki N."/>
            <person name="Veneault-Fourrey C."/>
            <person name="LaButti K."/>
            <person name="Lindquist E.A."/>
            <person name="Lipzen A."/>
            <person name="Lundell T."/>
            <person name="Morin E."/>
            <person name="Murat C."/>
            <person name="Riley R."/>
            <person name="Ohm R."/>
            <person name="Sun H."/>
            <person name="Tunlid A."/>
            <person name="Henrissat B."/>
            <person name="Grigoriev I.V."/>
            <person name="Hibbett D.S."/>
            <person name="Martin F."/>
        </authorList>
    </citation>
    <scope>NUCLEOTIDE SEQUENCE [LARGE SCALE GENOMIC DNA]</scope>
    <source>
        <strain evidence="5">MAFF 305830</strain>
    </source>
</reference>
<feature type="non-terminal residue" evidence="4">
    <location>
        <position position="143"/>
    </location>
</feature>
<dbReference type="InterPro" id="IPR025151">
    <property type="entry name" value="ELYS_dom"/>
</dbReference>
<dbReference type="AlphaFoldDB" id="A0A0C2X6A3"/>
<reference evidence="4 5" key="1">
    <citation type="submission" date="2014-04" db="EMBL/GenBank/DDBJ databases">
        <authorList>
            <consortium name="DOE Joint Genome Institute"/>
            <person name="Kuo A."/>
            <person name="Zuccaro A."/>
            <person name="Kohler A."/>
            <person name="Nagy L.G."/>
            <person name="Floudas D."/>
            <person name="Copeland A."/>
            <person name="Barry K.W."/>
            <person name="Cichocki N."/>
            <person name="Veneault-Fourrey C."/>
            <person name="LaButti K."/>
            <person name="Lindquist E.A."/>
            <person name="Lipzen A."/>
            <person name="Lundell T."/>
            <person name="Morin E."/>
            <person name="Murat C."/>
            <person name="Sun H."/>
            <person name="Tunlid A."/>
            <person name="Henrissat B."/>
            <person name="Grigoriev I.V."/>
            <person name="Hibbett D.S."/>
            <person name="Martin F."/>
            <person name="Nordberg H.P."/>
            <person name="Cantor M.N."/>
            <person name="Hua S.X."/>
        </authorList>
    </citation>
    <scope>NUCLEOTIDE SEQUENCE [LARGE SCALE GENOMIC DNA]</scope>
    <source>
        <strain evidence="4 5">MAFF 305830</strain>
    </source>
</reference>
<evidence type="ECO:0000256" key="1">
    <source>
        <dbReference type="ARBA" id="ARBA00004123"/>
    </source>
</evidence>
<keyword evidence="5" id="KW-1185">Reference proteome</keyword>
<comment type="subcellular location">
    <subcellularLocation>
        <location evidence="1">Nucleus</location>
    </subcellularLocation>
</comment>
<protein>
    <recommendedName>
        <fullName evidence="3">ELYS-like domain-containing protein</fullName>
    </recommendedName>
</protein>
<evidence type="ECO:0000313" key="4">
    <source>
        <dbReference type="EMBL" id="KIM24827.1"/>
    </source>
</evidence>
<dbReference type="HOGENOM" id="CLU_104460_0_0_1"/>
<dbReference type="GO" id="GO:0005634">
    <property type="term" value="C:nucleus"/>
    <property type="evidence" value="ECO:0007669"/>
    <property type="project" value="UniProtKB-SubCell"/>
</dbReference>
<evidence type="ECO:0000256" key="2">
    <source>
        <dbReference type="ARBA" id="ARBA00023242"/>
    </source>
</evidence>
<dbReference type="STRING" id="933852.A0A0C2X6A3"/>